<sequence>MACVLSMHETLAAYGSVYYVGTIIPILLIIKPARPGQVNDLLILVDRIEAFSTVSVSEGTFSFIALGFNCAIKPTREESLQCSIHCFIKAGYKKTDAYITMMERLLIWSKENEREKNGCGAGPVWT</sequence>
<evidence type="ECO:0000313" key="2">
    <source>
        <dbReference type="EMBL" id="KAG9453029.1"/>
    </source>
</evidence>
<proteinExistence type="predicted"/>
<gene>
    <name evidence="2" type="ORF">H6P81_005933</name>
</gene>
<dbReference type="AlphaFoldDB" id="A0AAV7EWY0"/>
<keyword evidence="3" id="KW-1185">Reference proteome</keyword>
<accession>A0AAV7EWY0</accession>
<evidence type="ECO:0000313" key="3">
    <source>
        <dbReference type="Proteomes" id="UP000825729"/>
    </source>
</evidence>
<keyword evidence="1" id="KW-0472">Membrane</keyword>
<protein>
    <submittedName>
        <fullName evidence="2">Uncharacterized protein</fullName>
    </submittedName>
</protein>
<organism evidence="2 3">
    <name type="scientific">Aristolochia fimbriata</name>
    <name type="common">White veined hardy Dutchman's pipe vine</name>
    <dbReference type="NCBI Taxonomy" id="158543"/>
    <lineage>
        <taxon>Eukaryota</taxon>
        <taxon>Viridiplantae</taxon>
        <taxon>Streptophyta</taxon>
        <taxon>Embryophyta</taxon>
        <taxon>Tracheophyta</taxon>
        <taxon>Spermatophyta</taxon>
        <taxon>Magnoliopsida</taxon>
        <taxon>Magnoliidae</taxon>
        <taxon>Piperales</taxon>
        <taxon>Aristolochiaceae</taxon>
        <taxon>Aristolochia</taxon>
    </lineage>
</organism>
<reference evidence="2 3" key="1">
    <citation type="submission" date="2021-07" db="EMBL/GenBank/DDBJ databases">
        <title>The Aristolochia fimbriata genome: insights into angiosperm evolution, floral development and chemical biosynthesis.</title>
        <authorList>
            <person name="Jiao Y."/>
        </authorList>
    </citation>
    <scope>NUCLEOTIDE SEQUENCE [LARGE SCALE GENOMIC DNA]</scope>
    <source>
        <strain evidence="2">IBCAS-2021</strain>
        <tissue evidence="2">Leaf</tissue>
    </source>
</reference>
<dbReference type="Proteomes" id="UP000825729">
    <property type="component" value="Unassembled WGS sequence"/>
</dbReference>
<dbReference type="EMBL" id="JAINDJ010000003">
    <property type="protein sequence ID" value="KAG9453029.1"/>
    <property type="molecule type" value="Genomic_DNA"/>
</dbReference>
<feature type="transmembrane region" description="Helical" evidence="1">
    <location>
        <begin position="12"/>
        <end position="30"/>
    </location>
</feature>
<keyword evidence="1" id="KW-1133">Transmembrane helix</keyword>
<comment type="caution">
    <text evidence="2">The sequence shown here is derived from an EMBL/GenBank/DDBJ whole genome shotgun (WGS) entry which is preliminary data.</text>
</comment>
<name>A0AAV7EWY0_ARIFI</name>
<evidence type="ECO:0000256" key="1">
    <source>
        <dbReference type="SAM" id="Phobius"/>
    </source>
</evidence>
<keyword evidence="1" id="KW-0812">Transmembrane</keyword>